<protein>
    <submittedName>
        <fullName evidence="2">Uncharacterized protein</fullName>
    </submittedName>
</protein>
<evidence type="ECO:0000313" key="2">
    <source>
        <dbReference type="EMBL" id="MPL97854.1"/>
    </source>
</evidence>
<feature type="region of interest" description="Disordered" evidence="1">
    <location>
        <begin position="287"/>
        <end position="308"/>
    </location>
</feature>
<reference evidence="2" key="1">
    <citation type="submission" date="2019-08" db="EMBL/GenBank/DDBJ databases">
        <authorList>
            <person name="Kucharzyk K."/>
            <person name="Murdoch R.W."/>
            <person name="Higgins S."/>
            <person name="Loffler F."/>
        </authorList>
    </citation>
    <scope>NUCLEOTIDE SEQUENCE</scope>
</reference>
<sequence>MDRREVKEMKTAGTRHYGKFFSLFFLFTLLALHLFSFGGQALGASLEEEMLSELGKVRDSFAASEPQRGQFTDEGSYSSARKKWLNDFQKASDGVRTTYKNRDGRFTEIKDAIKSAGMEKEFLNSGSAPKTPSSDIDLTEMKPGSAKKLANQLNSKGYSIRPDPNVPGRYVDPAKKLVIWETPPNLRTGSPEWRNWVTSRAGAEDTFSTSGGLFETSGGKVGAKDPAGAVLDNVKKAVEAGIGKNPAGGEIDPKTVGKSVKKAMEWTGTTPKKGEAAEFARQAENLRKGRSWEEAGITSPNDPPEVKNKKIRQWLDKAQDSLSKSYQKAQRQSQKITDGKVKELTEILNKKPPMSKADQKTWRKLTDELHTISKSNGETLRNIAEKAPEIGGKDHETAGAAKS</sequence>
<dbReference type="EMBL" id="VSSQ01000577">
    <property type="protein sequence ID" value="MPL97854.1"/>
    <property type="molecule type" value="Genomic_DNA"/>
</dbReference>
<dbReference type="AlphaFoldDB" id="A0A644W2A2"/>
<gene>
    <name evidence="2" type="ORF">SDC9_44049</name>
</gene>
<proteinExistence type="predicted"/>
<accession>A0A644W2A2</accession>
<evidence type="ECO:0000256" key="1">
    <source>
        <dbReference type="SAM" id="MobiDB-lite"/>
    </source>
</evidence>
<comment type="caution">
    <text evidence="2">The sequence shown here is derived from an EMBL/GenBank/DDBJ whole genome shotgun (WGS) entry which is preliminary data.</text>
</comment>
<organism evidence="2">
    <name type="scientific">bioreactor metagenome</name>
    <dbReference type="NCBI Taxonomy" id="1076179"/>
    <lineage>
        <taxon>unclassified sequences</taxon>
        <taxon>metagenomes</taxon>
        <taxon>ecological metagenomes</taxon>
    </lineage>
</organism>
<name>A0A644W2A2_9ZZZZ</name>